<evidence type="ECO:0000256" key="16">
    <source>
        <dbReference type="PIRNR" id="PIRNR000641"/>
    </source>
</evidence>
<dbReference type="CDD" id="cd14066">
    <property type="entry name" value="STKc_IRAK"/>
    <property type="match status" value="1"/>
</dbReference>
<dbReference type="SMART" id="SM00220">
    <property type="entry name" value="S_TKc"/>
    <property type="match status" value="1"/>
</dbReference>
<keyword evidence="6 20" id="KW-0732">Signal</keyword>
<keyword evidence="5 19" id="KW-0812">Transmembrane</keyword>
<evidence type="ECO:0000256" key="13">
    <source>
        <dbReference type="ARBA" id="ARBA00023180"/>
    </source>
</evidence>
<feature type="domain" description="Bulb-type lectin" evidence="22">
    <location>
        <begin position="23"/>
        <end position="145"/>
    </location>
</feature>
<name>A0A9R0IDQ9_SPIOL</name>
<dbReference type="SUPFAM" id="SSF51110">
    <property type="entry name" value="alpha-D-mannose-specific plant lectins"/>
    <property type="match status" value="1"/>
</dbReference>
<dbReference type="CDD" id="cd00028">
    <property type="entry name" value="B_lectin"/>
    <property type="match status" value="1"/>
</dbReference>
<feature type="signal peptide" evidence="20">
    <location>
        <begin position="1"/>
        <end position="22"/>
    </location>
</feature>
<accession>A0A9R0IDQ9</accession>
<dbReference type="OrthoDB" id="1934880at2759"/>
<dbReference type="Pfam" id="PF07714">
    <property type="entry name" value="PK_Tyr_Ser-Thr"/>
    <property type="match status" value="1"/>
</dbReference>
<keyword evidence="11 19" id="KW-0472">Membrane</keyword>
<dbReference type="InterPro" id="IPR024171">
    <property type="entry name" value="SRK-like_kinase"/>
</dbReference>
<feature type="domain" description="Protein kinase" evidence="21">
    <location>
        <begin position="516"/>
        <end position="792"/>
    </location>
</feature>
<dbReference type="PANTHER" id="PTHR27002:SF1082">
    <property type="entry name" value="OS06G0693000 PROTEIN"/>
    <property type="match status" value="1"/>
</dbReference>
<dbReference type="PIRSF" id="PIRSF000641">
    <property type="entry name" value="SRK"/>
    <property type="match status" value="1"/>
</dbReference>
<dbReference type="KEGG" id="soe:110786552"/>
<dbReference type="FunFam" id="1.10.510.10:FF:000060">
    <property type="entry name" value="G-type lectin S-receptor-like serine/threonine-protein kinase"/>
    <property type="match status" value="1"/>
</dbReference>
<dbReference type="InterPro" id="IPR017441">
    <property type="entry name" value="Protein_kinase_ATP_BS"/>
</dbReference>
<dbReference type="FunFam" id="3.30.200.20:FF:000195">
    <property type="entry name" value="G-type lectin S-receptor-like serine/threonine-protein kinase"/>
    <property type="match status" value="1"/>
</dbReference>
<evidence type="ECO:0000256" key="1">
    <source>
        <dbReference type="ARBA" id="ARBA00004251"/>
    </source>
</evidence>
<dbReference type="PROSITE" id="PS50948">
    <property type="entry name" value="PAN"/>
    <property type="match status" value="1"/>
</dbReference>
<evidence type="ECO:0000313" key="25">
    <source>
        <dbReference type="RefSeq" id="XP_021846800.1"/>
    </source>
</evidence>
<dbReference type="PROSITE" id="PS00108">
    <property type="entry name" value="PROTEIN_KINASE_ST"/>
    <property type="match status" value="1"/>
</dbReference>
<dbReference type="GO" id="GO:0048544">
    <property type="term" value="P:recognition of pollen"/>
    <property type="evidence" value="ECO:0007669"/>
    <property type="project" value="InterPro"/>
</dbReference>
<comment type="subcellular location">
    <subcellularLocation>
        <location evidence="1">Cell membrane</location>
        <topology evidence="1">Single-pass type I membrane protein</topology>
    </subcellularLocation>
</comment>
<keyword evidence="4 16" id="KW-0808">Transferase</keyword>
<keyword evidence="8 16" id="KW-0418">Kinase</keyword>
<keyword evidence="10 19" id="KW-1133">Transmembrane helix</keyword>
<gene>
    <name evidence="25" type="primary">LOC110786552</name>
</gene>
<reference evidence="25" key="2">
    <citation type="submission" date="2025-08" db="UniProtKB">
        <authorList>
            <consortium name="RefSeq"/>
        </authorList>
    </citation>
    <scope>IDENTIFICATION</scope>
    <source>
        <tissue evidence="25">Leaf</tissue>
    </source>
</reference>
<feature type="region of interest" description="Disordered" evidence="18">
    <location>
        <begin position="799"/>
        <end position="834"/>
    </location>
</feature>
<comment type="similarity">
    <text evidence="16">Belongs to the protein kinase superfamily. Ser/Thr protein kinase family.</text>
</comment>
<dbReference type="GO" id="GO:0004674">
    <property type="term" value="F:protein serine/threonine kinase activity"/>
    <property type="evidence" value="ECO:0007669"/>
    <property type="project" value="UniProtKB-KW"/>
</dbReference>
<evidence type="ECO:0000256" key="6">
    <source>
        <dbReference type="ARBA" id="ARBA00022729"/>
    </source>
</evidence>
<keyword evidence="9 16" id="KW-0067">ATP-binding</keyword>
<dbReference type="InterPro" id="IPR036426">
    <property type="entry name" value="Bulb-type_lectin_dom_sf"/>
</dbReference>
<evidence type="ECO:0000256" key="7">
    <source>
        <dbReference type="ARBA" id="ARBA00022741"/>
    </source>
</evidence>
<dbReference type="RefSeq" id="XP_021846800.1">
    <property type="nucleotide sequence ID" value="XM_021991108.2"/>
</dbReference>
<dbReference type="Gene3D" id="2.90.10.10">
    <property type="entry name" value="Bulb-type lectin domain"/>
    <property type="match status" value="1"/>
</dbReference>
<dbReference type="Pfam" id="PF11883">
    <property type="entry name" value="DUF3403"/>
    <property type="match status" value="1"/>
</dbReference>
<evidence type="ECO:0000259" key="22">
    <source>
        <dbReference type="PROSITE" id="PS50927"/>
    </source>
</evidence>
<keyword evidence="12" id="KW-1015">Disulfide bond</keyword>
<dbReference type="InterPro" id="IPR011009">
    <property type="entry name" value="Kinase-like_dom_sf"/>
</dbReference>
<dbReference type="GeneID" id="110786552"/>
<comment type="catalytic activity">
    <reaction evidence="15 16">
        <text>L-seryl-[protein] + ATP = O-phospho-L-seryl-[protein] + ADP + H(+)</text>
        <dbReference type="Rhea" id="RHEA:17989"/>
        <dbReference type="Rhea" id="RHEA-COMP:9863"/>
        <dbReference type="Rhea" id="RHEA-COMP:11604"/>
        <dbReference type="ChEBI" id="CHEBI:15378"/>
        <dbReference type="ChEBI" id="CHEBI:29999"/>
        <dbReference type="ChEBI" id="CHEBI:30616"/>
        <dbReference type="ChEBI" id="CHEBI:83421"/>
        <dbReference type="ChEBI" id="CHEBI:456216"/>
        <dbReference type="EC" id="2.7.11.1"/>
    </reaction>
</comment>
<dbReference type="GO" id="GO:0005524">
    <property type="term" value="F:ATP binding"/>
    <property type="evidence" value="ECO:0007669"/>
    <property type="project" value="UniProtKB-UniRule"/>
</dbReference>
<evidence type="ECO:0000256" key="19">
    <source>
        <dbReference type="SAM" id="Phobius"/>
    </source>
</evidence>
<evidence type="ECO:0000256" key="15">
    <source>
        <dbReference type="ARBA" id="ARBA00048679"/>
    </source>
</evidence>
<protein>
    <recommendedName>
        <fullName evidence="16">Receptor-like serine/threonine-protein kinase</fullName>
        <ecNumber evidence="16">2.7.11.1</ecNumber>
    </recommendedName>
</protein>
<dbReference type="InterPro" id="IPR021820">
    <property type="entry name" value="S-locus_recpt_kinase_C"/>
</dbReference>
<dbReference type="SMART" id="SM00108">
    <property type="entry name" value="B_lectin"/>
    <property type="match status" value="1"/>
</dbReference>
<feature type="chain" id="PRO_5040248335" description="Receptor-like serine/threonine-protein kinase" evidence="20">
    <location>
        <begin position="23"/>
        <end position="834"/>
    </location>
</feature>
<evidence type="ECO:0000256" key="11">
    <source>
        <dbReference type="ARBA" id="ARBA00023136"/>
    </source>
</evidence>
<keyword evidence="2" id="KW-1003">Cell membrane</keyword>
<dbReference type="Proteomes" id="UP000813463">
    <property type="component" value="Chromosome 6"/>
</dbReference>
<feature type="binding site" evidence="17">
    <location>
        <position position="544"/>
    </location>
    <ligand>
        <name>ATP</name>
        <dbReference type="ChEBI" id="CHEBI:30616"/>
    </ligand>
</feature>
<dbReference type="EC" id="2.7.11.1" evidence="16"/>
<dbReference type="InterPro" id="IPR000858">
    <property type="entry name" value="S_locus_glycoprot_dom"/>
</dbReference>
<evidence type="ECO:0000256" key="5">
    <source>
        <dbReference type="ARBA" id="ARBA00022692"/>
    </source>
</evidence>
<feature type="transmembrane region" description="Helical" evidence="19">
    <location>
        <begin position="438"/>
        <end position="461"/>
    </location>
</feature>
<evidence type="ECO:0000256" key="14">
    <source>
        <dbReference type="ARBA" id="ARBA00047899"/>
    </source>
</evidence>
<evidence type="ECO:0000256" key="2">
    <source>
        <dbReference type="ARBA" id="ARBA00022475"/>
    </source>
</evidence>
<dbReference type="Gene3D" id="3.30.200.20">
    <property type="entry name" value="Phosphorylase Kinase, domain 1"/>
    <property type="match status" value="1"/>
</dbReference>
<evidence type="ECO:0000256" key="8">
    <source>
        <dbReference type="ARBA" id="ARBA00022777"/>
    </source>
</evidence>
<dbReference type="PROSITE" id="PS00107">
    <property type="entry name" value="PROTEIN_KINASE_ATP"/>
    <property type="match status" value="1"/>
</dbReference>
<dbReference type="InterPro" id="IPR001480">
    <property type="entry name" value="Bulb-type_lectin_dom"/>
</dbReference>
<dbReference type="SMART" id="SM00473">
    <property type="entry name" value="PAN_AP"/>
    <property type="match status" value="1"/>
</dbReference>
<keyword evidence="7 16" id="KW-0547">Nucleotide-binding</keyword>
<dbReference type="CDD" id="cd01098">
    <property type="entry name" value="PAN_AP_plant"/>
    <property type="match status" value="1"/>
</dbReference>
<comment type="catalytic activity">
    <reaction evidence="14 16">
        <text>L-threonyl-[protein] + ATP = O-phospho-L-threonyl-[protein] + ADP + H(+)</text>
        <dbReference type="Rhea" id="RHEA:46608"/>
        <dbReference type="Rhea" id="RHEA-COMP:11060"/>
        <dbReference type="Rhea" id="RHEA-COMP:11605"/>
        <dbReference type="ChEBI" id="CHEBI:15378"/>
        <dbReference type="ChEBI" id="CHEBI:30013"/>
        <dbReference type="ChEBI" id="CHEBI:30616"/>
        <dbReference type="ChEBI" id="CHEBI:61977"/>
        <dbReference type="ChEBI" id="CHEBI:456216"/>
        <dbReference type="EC" id="2.7.11.1"/>
    </reaction>
</comment>
<sequence>MIPVYAFFLLYIFPLGLEFCSAINSITPTQFLKDPEAIVSNNTLFRLGFFSPSDSSNRYVGIWYNHPSIKEVIWVANRNNPITDSNGVLKLSVDGNLQVFNGRNQTVWSSNHTLHASKFSVAQLSDYGELLVQASNTSSKNGSTIWQSFRHPVDSVLPNMGFVLDPNSDLKRVLQAWRSFSDPSDGRFSIGTNSLDLFQLIIWDGDRPHWRSGPWNGNIFIGTRYHNTGFGNILVNTGSFTQDEIGGMSSLVFAGANETLMSHYVLTNKGTIEQRWWDDSSKSWRISWKAPDNVCDTYGKCGEFGNCRPRSSPICSCLKGFEPKNKEEWKRGNWTRGCERRVQLKCGKQDGSKQDGFLRLKMMKVPENAEKMTGMSIDQCRSACLTNCSCIAYAYDILITCLTWSQNLIDVADLSPGGVDLYLRLAQSELSNKLNVKAIVAVSVISGLTLVVVAAVIWFMWRRCRSRGNVPPLPVTKFHKKKETPDPFVFGDKSQVTIDDLEIIKFEKLDEATDSFHQKNLLGTGGFGQVYKGKLEDGQEIAVKRLSRASGQGTEEFMNEVALISKLQHRNLVRLLGCCVDGEERMLIYEYMPNKSLDAFLFDPEKRKCLDWQTCFNIIEGVCRGLLYLHRDSRLKIIHRDLKASNILLDKNLNPKISDFGMARIFGGNQDQASTQRVVGTYGYMSPEYAMEGHFSEKSDVFSLGVLLIEIVSGKKNNNFWCREDSLSLLGYAWKLWSEDDIISLVDPSISGAPFQAETVRCMHVGLLCVQQLAKDRPNMSTVISMLVRDIMDLPNPKQPGFIQRQTASDTGSYQMSEQTSSTNDVTVTALSPR</sequence>
<dbReference type="PROSITE" id="PS50011">
    <property type="entry name" value="PROTEIN_KINASE_DOM"/>
    <property type="match status" value="1"/>
</dbReference>
<dbReference type="PROSITE" id="PS50927">
    <property type="entry name" value="BULB_LECTIN"/>
    <property type="match status" value="1"/>
</dbReference>
<dbReference type="Pfam" id="PF08276">
    <property type="entry name" value="PAN_2"/>
    <property type="match status" value="1"/>
</dbReference>
<dbReference type="InterPro" id="IPR008271">
    <property type="entry name" value="Ser/Thr_kinase_AS"/>
</dbReference>
<evidence type="ECO:0000256" key="10">
    <source>
        <dbReference type="ARBA" id="ARBA00022989"/>
    </source>
</evidence>
<evidence type="ECO:0000259" key="23">
    <source>
        <dbReference type="PROSITE" id="PS50948"/>
    </source>
</evidence>
<dbReference type="FunFam" id="2.90.10.10:FF:000001">
    <property type="entry name" value="G-type lectin S-receptor-like serine/threonine-protein kinase"/>
    <property type="match status" value="1"/>
</dbReference>
<proteinExistence type="inferred from homology"/>
<dbReference type="Pfam" id="PF00954">
    <property type="entry name" value="S_locus_glycop"/>
    <property type="match status" value="1"/>
</dbReference>
<evidence type="ECO:0000256" key="12">
    <source>
        <dbReference type="ARBA" id="ARBA00023157"/>
    </source>
</evidence>
<evidence type="ECO:0000256" key="20">
    <source>
        <dbReference type="SAM" id="SignalP"/>
    </source>
</evidence>
<dbReference type="InterPro" id="IPR001245">
    <property type="entry name" value="Ser-Thr/Tyr_kinase_cat_dom"/>
</dbReference>
<dbReference type="InterPro" id="IPR003609">
    <property type="entry name" value="Pan_app"/>
</dbReference>
<dbReference type="AlphaFoldDB" id="A0A9R0IDQ9"/>
<dbReference type="SUPFAM" id="SSF56112">
    <property type="entry name" value="Protein kinase-like (PK-like)"/>
    <property type="match status" value="1"/>
</dbReference>
<dbReference type="PANTHER" id="PTHR27002">
    <property type="entry name" value="RECEPTOR-LIKE SERINE/THREONINE-PROTEIN KINASE SD1-8"/>
    <property type="match status" value="1"/>
</dbReference>
<dbReference type="Gene3D" id="1.10.510.10">
    <property type="entry name" value="Transferase(Phosphotransferase) domain 1"/>
    <property type="match status" value="1"/>
</dbReference>
<evidence type="ECO:0000256" key="9">
    <source>
        <dbReference type="ARBA" id="ARBA00022840"/>
    </source>
</evidence>
<organism evidence="24 25">
    <name type="scientific">Spinacia oleracea</name>
    <name type="common">Spinach</name>
    <dbReference type="NCBI Taxonomy" id="3562"/>
    <lineage>
        <taxon>Eukaryota</taxon>
        <taxon>Viridiplantae</taxon>
        <taxon>Streptophyta</taxon>
        <taxon>Embryophyta</taxon>
        <taxon>Tracheophyta</taxon>
        <taxon>Spermatophyta</taxon>
        <taxon>Magnoliopsida</taxon>
        <taxon>eudicotyledons</taxon>
        <taxon>Gunneridae</taxon>
        <taxon>Pentapetalae</taxon>
        <taxon>Caryophyllales</taxon>
        <taxon>Chenopodiaceae</taxon>
        <taxon>Chenopodioideae</taxon>
        <taxon>Anserineae</taxon>
        <taxon>Spinacia</taxon>
    </lineage>
</organism>
<dbReference type="Pfam" id="PF01453">
    <property type="entry name" value="B_lectin"/>
    <property type="match status" value="1"/>
</dbReference>
<dbReference type="GO" id="GO:0005886">
    <property type="term" value="C:plasma membrane"/>
    <property type="evidence" value="ECO:0007669"/>
    <property type="project" value="UniProtKB-SubCell"/>
</dbReference>
<keyword evidence="13" id="KW-0325">Glycoprotein</keyword>
<feature type="domain" description="Apple" evidence="23">
    <location>
        <begin position="346"/>
        <end position="426"/>
    </location>
</feature>
<reference evidence="24" key="1">
    <citation type="journal article" date="2021" name="Nat. Commun.">
        <title>Genomic analyses provide insights into spinach domestication and the genetic basis of agronomic traits.</title>
        <authorList>
            <person name="Cai X."/>
            <person name="Sun X."/>
            <person name="Xu C."/>
            <person name="Sun H."/>
            <person name="Wang X."/>
            <person name="Ge C."/>
            <person name="Zhang Z."/>
            <person name="Wang Q."/>
            <person name="Fei Z."/>
            <person name="Jiao C."/>
            <person name="Wang Q."/>
        </authorList>
    </citation>
    <scope>NUCLEOTIDE SEQUENCE [LARGE SCALE GENOMIC DNA]</scope>
    <source>
        <strain evidence="24">cv. Varoflay</strain>
    </source>
</reference>
<dbReference type="InterPro" id="IPR000719">
    <property type="entry name" value="Prot_kinase_dom"/>
</dbReference>
<keyword evidence="3 16" id="KW-0723">Serine/threonine-protein kinase</keyword>
<keyword evidence="24" id="KW-1185">Reference proteome</keyword>
<evidence type="ECO:0000256" key="4">
    <source>
        <dbReference type="ARBA" id="ARBA00022679"/>
    </source>
</evidence>
<evidence type="ECO:0000256" key="17">
    <source>
        <dbReference type="PROSITE-ProRule" id="PRU10141"/>
    </source>
</evidence>
<feature type="compositionally biased region" description="Polar residues" evidence="18">
    <location>
        <begin position="804"/>
        <end position="834"/>
    </location>
</feature>
<evidence type="ECO:0000313" key="24">
    <source>
        <dbReference type="Proteomes" id="UP000813463"/>
    </source>
</evidence>
<evidence type="ECO:0000259" key="21">
    <source>
        <dbReference type="PROSITE" id="PS50011"/>
    </source>
</evidence>
<evidence type="ECO:0000256" key="3">
    <source>
        <dbReference type="ARBA" id="ARBA00022527"/>
    </source>
</evidence>
<evidence type="ECO:0000256" key="18">
    <source>
        <dbReference type="SAM" id="MobiDB-lite"/>
    </source>
</evidence>